<evidence type="ECO:0000256" key="1">
    <source>
        <dbReference type="SAM" id="MobiDB-lite"/>
    </source>
</evidence>
<organism evidence="5 6">
    <name type="scientific">Lactarius akahatsu</name>
    <dbReference type="NCBI Taxonomy" id="416441"/>
    <lineage>
        <taxon>Eukaryota</taxon>
        <taxon>Fungi</taxon>
        <taxon>Dikarya</taxon>
        <taxon>Basidiomycota</taxon>
        <taxon>Agaricomycotina</taxon>
        <taxon>Agaricomycetes</taxon>
        <taxon>Russulales</taxon>
        <taxon>Russulaceae</taxon>
        <taxon>Lactarius</taxon>
    </lineage>
</organism>
<protein>
    <recommendedName>
        <fullName evidence="4">DUF6534 domain-containing protein</fullName>
    </recommendedName>
</protein>
<dbReference type="EMBL" id="JAKELL010000039">
    <property type="protein sequence ID" value="KAH8989080.1"/>
    <property type="molecule type" value="Genomic_DNA"/>
</dbReference>
<evidence type="ECO:0000256" key="2">
    <source>
        <dbReference type="SAM" id="Phobius"/>
    </source>
</evidence>
<comment type="caution">
    <text evidence="5">The sequence shown here is derived from an EMBL/GenBank/DDBJ whole genome shotgun (WGS) entry which is preliminary data.</text>
</comment>
<sequence length="173" mass="18880">MTMYHTFVSTGYTLSTVLHAWSVCLGDEISGPSRSCLSSCSMGDSGFAKTDSVIMASMAYGVNSSLLTGLLSLASTISIVVPPSSMIWLAFYWSMSKCYINSVLAMLNSRDYIRGRQSTTDRQDNAYSISSIRVAPSNEARVSFSVQHTTTLGYGRNKSDHDEEPTFEVPKPV</sequence>
<keyword evidence="2" id="KW-0472">Membrane</keyword>
<keyword evidence="2" id="KW-0812">Transmembrane</keyword>
<name>A0AAD4LEY5_9AGAM</name>
<feature type="domain" description="DUF6534" evidence="4">
    <location>
        <begin position="49"/>
        <end position="112"/>
    </location>
</feature>
<feature type="region of interest" description="Disordered" evidence="1">
    <location>
        <begin position="153"/>
        <end position="173"/>
    </location>
</feature>
<keyword evidence="2" id="KW-1133">Transmembrane helix</keyword>
<gene>
    <name evidence="5" type="ORF">EDB92DRAFT_2104383</name>
</gene>
<keyword evidence="3" id="KW-0732">Signal</keyword>
<feature type="transmembrane region" description="Helical" evidence="2">
    <location>
        <begin position="87"/>
        <end position="107"/>
    </location>
</feature>
<dbReference type="InterPro" id="IPR045339">
    <property type="entry name" value="DUF6534"/>
</dbReference>
<proteinExistence type="predicted"/>
<dbReference type="Pfam" id="PF20152">
    <property type="entry name" value="DUF6534"/>
    <property type="match status" value="1"/>
</dbReference>
<feature type="chain" id="PRO_5042280685" description="DUF6534 domain-containing protein" evidence="3">
    <location>
        <begin position="27"/>
        <end position="173"/>
    </location>
</feature>
<dbReference type="Proteomes" id="UP001201163">
    <property type="component" value="Unassembled WGS sequence"/>
</dbReference>
<feature type="transmembrane region" description="Helical" evidence="2">
    <location>
        <begin position="59"/>
        <end position="81"/>
    </location>
</feature>
<evidence type="ECO:0000313" key="6">
    <source>
        <dbReference type="Proteomes" id="UP001201163"/>
    </source>
</evidence>
<evidence type="ECO:0000256" key="3">
    <source>
        <dbReference type="SAM" id="SignalP"/>
    </source>
</evidence>
<keyword evidence="6" id="KW-1185">Reference proteome</keyword>
<evidence type="ECO:0000259" key="4">
    <source>
        <dbReference type="Pfam" id="PF20152"/>
    </source>
</evidence>
<accession>A0AAD4LEY5</accession>
<dbReference type="AlphaFoldDB" id="A0AAD4LEY5"/>
<feature type="signal peptide" evidence="3">
    <location>
        <begin position="1"/>
        <end position="26"/>
    </location>
</feature>
<evidence type="ECO:0000313" key="5">
    <source>
        <dbReference type="EMBL" id="KAH8989080.1"/>
    </source>
</evidence>
<reference evidence="5" key="1">
    <citation type="submission" date="2022-01" db="EMBL/GenBank/DDBJ databases">
        <title>Comparative genomics reveals a dynamic genome evolution in the ectomycorrhizal milk-cap (Lactarius) mushrooms.</title>
        <authorList>
            <consortium name="DOE Joint Genome Institute"/>
            <person name="Lebreton A."/>
            <person name="Tang N."/>
            <person name="Kuo A."/>
            <person name="LaButti K."/>
            <person name="Drula E."/>
            <person name="Barry K."/>
            <person name="Clum A."/>
            <person name="Lipzen A."/>
            <person name="Mousain D."/>
            <person name="Ng V."/>
            <person name="Wang R."/>
            <person name="Wang X."/>
            <person name="Dai Y."/>
            <person name="Henrissat B."/>
            <person name="Grigoriev I.V."/>
            <person name="Guerin-Laguette A."/>
            <person name="Yu F."/>
            <person name="Martin F.M."/>
        </authorList>
    </citation>
    <scope>NUCLEOTIDE SEQUENCE</scope>
    <source>
        <strain evidence="5">QP</strain>
    </source>
</reference>